<protein>
    <submittedName>
        <fullName evidence="2">Uncharacterized protein</fullName>
    </submittedName>
</protein>
<reference evidence="2" key="1">
    <citation type="submission" date="2019-08" db="EMBL/GenBank/DDBJ databases">
        <authorList>
            <person name="Kucharzyk K."/>
            <person name="Murdoch R.W."/>
            <person name="Higgins S."/>
            <person name="Loffler F."/>
        </authorList>
    </citation>
    <scope>NUCLEOTIDE SEQUENCE</scope>
</reference>
<name>A0A645G235_9ZZZZ</name>
<feature type="region of interest" description="Disordered" evidence="1">
    <location>
        <begin position="51"/>
        <end position="71"/>
    </location>
</feature>
<evidence type="ECO:0000313" key="2">
    <source>
        <dbReference type="EMBL" id="MPN20891.1"/>
    </source>
</evidence>
<dbReference type="EMBL" id="VSSQ01068750">
    <property type="protein sequence ID" value="MPN20891.1"/>
    <property type="molecule type" value="Genomic_DNA"/>
</dbReference>
<proteinExistence type="predicted"/>
<sequence length="71" mass="8056">MVSDIDSVAVAFRIRGFTALYLQAEQRCQATKHMPEGRDVFWVTRAEQAVKRTENTNQNGIDNGNNKSKNK</sequence>
<dbReference type="AlphaFoldDB" id="A0A645G235"/>
<comment type="caution">
    <text evidence="2">The sequence shown here is derived from an EMBL/GenBank/DDBJ whole genome shotgun (WGS) entry which is preliminary data.</text>
</comment>
<evidence type="ECO:0000256" key="1">
    <source>
        <dbReference type="SAM" id="MobiDB-lite"/>
    </source>
</evidence>
<feature type="compositionally biased region" description="Low complexity" evidence="1">
    <location>
        <begin position="55"/>
        <end position="71"/>
    </location>
</feature>
<organism evidence="2">
    <name type="scientific">bioreactor metagenome</name>
    <dbReference type="NCBI Taxonomy" id="1076179"/>
    <lineage>
        <taxon>unclassified sequences</taxon>
        <taxon>metagenomes</taxon>
        <taxon>ecological metagenomes</taxon>
    </lineage>
</organism>
<gene>
    <name evidence="2" type="ORF">SDC9_168270</name>
</gene>
<accession>A0A645G235</accession>